<dbReference type="Gene3D" id="2.60.40.150">
    <property type="entry name" value="C2 domain"/>
    <property type="match status" value="6"/>
</dbReference>
<feature type="region of interest" description="Disordered" evidence="8">
    <location>
        <begin position="580"/>
        <end position="613"/>
    </location>
</feature>
<dbReference type="Pfam" id="PF16165">
    <property type="entry name" value="Ferlin_C"/>
    <property type="match status" value="1"/>
</dbReference>
<feature type="transmembrane region" description="Helical" evidence="9">
    <location>
        <begin position="1930"/>
        <end position="1949"/>
    </location>
</feature>
<dbReference type="InterPro" id="IPR000008">
    <property type="entry name" value="C2_dom"/>
</dbReference>
<evidence type="ECO:0000256" key="5">
    <source>
        <dbReference type="ARBA" id="ARBA00022837"/>
    </source>
</evidence>
<proteinExistence type="predicted"/>
<evidence type="ECO:0000256" key="1">
    <source>
        <dbReference type="ARBA" id="ARBA00004167"/>
    </source>
</evidence>
<keyword evidence="4" id="KW-0677">Repeat</keyword>
<reference evidence="11" key="1">
    <citation type="submission" date="2019-10" db="EMBL/GenBank/DDBJ databases">
        <title>Corvus moneduloides (New Caledonian crow) genome, bCorMon1, primary haplotype.</title>
        <authorList>
            <person name="Rutz C."/>
            <person name="Fungtammasan C."/>
            <person name="Mountcastle J."/>
            <person name="Formenti G."/>
            <person name="Chow W."/>
            <person name="Howe K."/>
            <person name="Steele M.P."/>
            <person name="Fernandes J."/>
            <person name="Gilbert M.T.P."/>
            <person name="Fedrigo O."/>
            <person name="Jarvis E.D."/>
            <person name="Gemmell N."/>
        </authorList>
    </citation>
    <scope>NUCLEOTIDE SEQUENCE [LARGE SCALE GENOMIC DNA]</scope>
</reference>
<evidence type="ECO:0000256" key="4">
    <source>
        <dbReference type="ARBA" id="ARBA00022737"/>
    </source>
</evidence>
<dbReference type="SMART" id="SM00239">
    <property type="entry name" value="C2"/>
    <property type="match status" value="5"/>
</dbReference>
<keyword evidence="7 9" id="KW-0472">Membrane</keyword>
<dbReference type="SMART" id="SM01202">
    <property type="entry name" value="FerI"/>
    <property type="match status" value="1"/>
</dbReference>
<dbReference type="InterPro" id="IPR012968">
    <property type="entry name" value="FerIin_dom"/>
</dbReference>
<dbReference type="InterPro" id="IPR037720">
    <property type="entry name" value="C2B_Ferlin"/>
</dbReference>
<evidence type="ECO:0000256" key="8">
    <source>
        <dbReference type="SAM" id="MobiDB-lite"/>
    </source>
</evidence>
<dbReference type="Pfam" id="PF08150">
    <property type="entry name" value="FerB"/>
    <property type="match status" value="1"/>
</dbReference>
<dbReference type="GO" id="GO:0016020">
    <property type="term" value="C:membrane"/>
    <property type="evidence" value="ECO:0007669"/>
    <property type="project" value="UniProtKB-SubCell"/>
</dbReference>
<name>A0A8C3E056_CORMO</name>
<dbReference type="Pfam" id="PF08151">
    <property type="entry name" value="FerI"/>
    <property type="match status" value="1"/>
</dbReference>
<reference evidence="10" key="2">
    <citation type="submission" date="2025-08" db="UniProtKB">
        <authorList>
            <consortium name="Ensembl"/>
        </authorList>
    </citation>
    <scope>IDENTIFICATION</scope>
</reference>
<keyword evidence="3" id="KW-0479">Metal-binding</keyword>
<protein>
    <submittedName>
        <fullName evidence="10">Uncharacterized protein</fullName>
    </submittedName>
</protein>
<dbReference type="OMA" id="DHTWRLC"/>
<keyword evidence="11" id="KW-1185">Reference proteome</keyword>
<dbReference type="PROSITE" id="PS50004">
    <property type="entry name" value="C2"/>
    <property type="match status" value="5"/>
</dbReference>
<dbReference type="CDD" id="cd04018">
    <property type="entry name" value="C2C_Ferlin"/>
    <property type="match status" value="1"/>
</dbReference>
<evidence type="ECO:0000256" key="3">
    <source>
        <dbReference type="ARBA" id="ARBA00022723"/>
    </source>
</evidence>
<dbReference type="SMART" id="SM01201">
    <property type="entry name" value="FerB"/>
    <property type="match status" value="1"/>
</dbReference>
<dbReference type="FunFam" id="2.60.40.150:FF:000034">
    <property type="entry name" value="otoferlin isoform X2"/>
    <property type="match status" value="1"/>
</dbReference>
<dbReference type="CDD" id="cd04011">
    <property type="entry name" value="C2B_Ferlin"/>
    <property type="match status" value="1"/>
</dbReference>
<dbReference type="InterPro" id="IPR012561">
    <property type="entry name" value="Ferlin_B-domain"/>
</dbReference>
<dbReference type="Ensembl" id="ENSCMUT00000014652.2">
    <property type="protein sequence ID" value="ENSCMUP00000013639.2"/>
    <property type="gene ID" value="ENSCMUG00000008539.2"/>
</dbReference>
<dbReference type="GO" id="GO:0007009">
    <property type="term" value="P:plasma membrane organization"/>
    <property type="evidence" value="ECO:0007669"/>
    <property type="project" value="TreeGrafter"/>
</dbReference>
<dbReference type="PANTHER" id="PTHR12546">
    <property type="entry name" value="FER-1-LIKE"/>
    <property type="match status" value="1"/>
</dbReference>
<dbReference type="Proteomes" id="UP000694553">
    <property type="component" value="Unassembled WGS sequence"/>
</dbReference>
<organism evidence="10 11">
    <name type="scientific">Corvus moneduloides</name>
    <name type="common">New Caledonian crow</name>
    <dbReference type="NCBI Taxonomy" id="1196302"/>
    <lineage>
        <taxon>Eukaryota</taxon>
        <taxon>Metazoa</taxon>
        <taxon>Chordata</taxon>
        <taxon>Craniata</taxon>
        <taxon>Vertebrata</taxon>
        <taxon>Euteleostomi</taxon>
        <taxon>Archelosauria</taxon>
        <taxon>Archosauria</taxon>
        <taxon>Dinosauria</taxon>
        <taxon>Saurischia</taxon>
        <taxon>Theropoda</taxon>
        <taxon>Coelurosauria</taxon>
        <taxon>Aves</taxon>
        <taxon>Neognathae</taxon>
        <taxon>Neoaves</taxon>
        <taxon>Telluraves</taxon>
        <taxon>Australaves</taxon>
        <taxon>Passeriformes</taxon>
        <taxon>Corvoidea</taxon>
        <taxon>Corvidae</taxon>
        <taxon>Corvus</taxon>
    </lineage>
</organism>
<dbReference type="SUPFAM" id="SSF49562">
    <property type="entry name" value="C2 domain (Calcium/lipid-binding domain, CaLB)"/>
    <property type="match status" value="6"/>
</dbReference>
<dbReference type="InterPro" id="IPR037723">
    <property type="entry name" value="C2D_Ferlin"/>
</dbReference>
<keyword evidence="2 9" id="KW-0812">Transmembrane</keyword>
<dbReference type="InterPro" id="IPR037725">
    <property type="entry name" value="C2F_Ferlin"/>
</dbReference>
<dbReference type="InterPro" id="IPR037722">
    <property type="entry name" value="C2C_Ferlin"/>
</dbReference>
<reference evidence="10" key="3">
    <citation type="submission" date="2025-09" db="UniProtKB">
        <authorList>
            <consortium name="Ensembl"/>
        </authorList>
    </citation>
    <scope>IDENTIFICATION</scope>
</reference>
<sequence>MICLASRKVTSHHTCFLSFVIPSCSICLQLFRWPHYGKLIMGETLSIKVYNCSKVFSNRLLGTLVLSLQHLMTSGRLILRESLVDKNNRVTGIYIELDLRYQPPDGSAGSWVEEDFVYPMKDRYGNPREEQISRQFVQLPLSLAKGLETDEEEEEEEDLYDTSEIEASGIIFSPVKRYPWHALLSCLCLVPGVENAVGINVIEAQKLVGVNINPFVVVKVGEEKRHTATQKSTNCPFYNEYFLFDFYEPRDILFHRLIEISVCMSSSSSYTGYTCPQRATGPSCGCTGQRPSPVFHSKKIPFLGTCIGTFKMDVETVYSQPGNSSSSLSDHRFFQKWAVISDPTDTQAGVKGFVKCNISVSARGDIVGFLPTYSRNQDEDIEKNLLLPKRVPAERPWGRVCIKLYRAEGLPSMSAGIMGGISKIIGERKVCIDPYVQVSFCGQQGETSVETNTTEPEWNEQISFIEMFPPLSRKIKVQVLDDANVGDVAIATHYIDLQEISDPDRNGFNPTFGPAWVNLYGSPQNSALRDIHKDLNEGMGEGIFYRGRILMAITVEIFSSPSVAERKLGDRTRGALSKLKLKKKSKKSKEKTKELRQLQGEGEAGSCQEAEQPREVTVEVEELHPLPENVLGRKDEFLLFAAFFEATMMDSSLSLKPVSFEVSIGNYGKSDEVVTKGWQKMEKGEVKEEGQPLLDADSGGELNAEILTPALTALNKSVTKSQRPEPMEHDKSYSCLPMTHEKPCVYVWSYWEDHAWRLCISNWIVKLAERLVVCSGCLSVACSFLSIQGLCCCSHCRQYSVNAERKTMAHPNNLDRCRTKYLMPVLSVQILYAKQGLRVRRRLTRDNVKEKVKETRRILAKIRFMAKEVQWLLGNPFSELNRPQCTLPDVLIWMLSNNRRVAYARIPAQNILYSVVEEEKGKDCAKIQTVPGLHTGEIFAKLEIYMWLGITKYAKNSLDLGTSSLLFLPDFSYYQLRAHLYQARGILPADDNGLSDPFARVVFSTHCQTTRMLEETLSPTWNELLLFDQLIIDGKKEELKTETPIIIINLFSHNKFGSPEFLGQAFAVPQVKLVDEPYTKPALQFFDFYRGTKAAGELVATFELIELDYSGCLEPSVPEDVEPKEPNYLEDPHAGPGWFIIPEGIRPVLKEFRIEILFWGLRDLKRVNLFEVDEPQVIIECAGKKVESEVIVSYKENPNFTELVKYMDVVSGKVDSAMLGYTVELPEQVYLHPPLSIFVVEKRAFGRTVLVGSHVVSDVMKFSPRELEEEPDDVPKGELLGEVLMETAGRLCQWQRSLAPLKKIPINKLVKKEDEYEEEKLELEELDWWSKYYASLKELYNQVICCDNGRKRPKITFYLFQIYSSELENEFGNFEDWLCVFPLHRGKANEDGNEDEHYVGKYKGSFYVYPTEEAVTEPKVSQGIPRNRPIKVLVRVYIVKATNLSPADPNGKADPYVVVTVGKQQKDTKERYIPKQLNPVFGEVVELTVSFPMESELTVAIFDHDLVGSDDLIGETKIDLENRFYSKHRANCGVAAQYDLNGYNTWRDAFKPTQILDSLCKKNSIPAAEYRWEEIKVDNKIFKVPPENLSVDVEHKALYVLQHWEEMPGYGYKLVPEHVEIRSLYNPENPGLVQGSLHMWIDMFPNDVPAPPPVNIKPRLPVSYELRVIIWNTDNVILDDVNPVTGEPSSDIYVKSWIKGLDHDKQETDVHFNSLTGEGNFNWRFIFRFNYLPTEKEITYKKKDSIFSMEESEFREPAVLVLQVWDYDRISANDFLGSIELELHDMVWAAKSSEHCTIKMAKENATPRFSIFRNKRMRGWWPFIKLRDQEDDKREEREYKKKKKKKWSSSVKPEDVEFTDPSGNKYLLTGKVEAEFQLLTVEEADKSPVGLGRKGPEPLEKPNRPKTTFNWFVNPMKTFVFFIWKRYKKYIIVLFIVSVLTIFLVLLVYTMPGYISEKIING</sequence>
<evidence type="ECO:0000313" key="10">
    <source>
        <dbReference type="Ensembl" id="ENSCMUP00000013639.2"/>
    </source>
</evidence>
<evidence type="ECO:0000256" key="2">
    <source>
        <dbReference type="ARBA" id="ARBA00022692"/>
    </source>
</evidence>
<dbReference type="CDD" id="cd04037">
    <property type="entry name" value="C2E_Ferlin"/>
    <property type="match status" value="1"/>
</dbReference>
<dbReference type="InterPro" id="IPR035892">
    <property type="entry name" value="C2_domain_sf"/>
</dbReference>
<dbReference type="Pfam" id="PF00168">
    <property type="entry name" value="C2"/>
    <property type="match status" value="5"/>
</dbReference>
<evidence type="ECO:0000256" key="9">
    <source>
        <dbReference type="SAM" id="Phobius"/>
    </source>
</evidence>
<dbReference type="PANTHER" id="PTHR12546:SF36">
    <property type="entry name" value="FER-1-LIKE PROTEIN 4"/>
    <property type="match status" value="1"/>
</dbReference>
<feature type="compositionally biased region" description="Basic residues" evidence="8">
    <location>
        <begin position="580"/>
        <end position="590"/>
    </location>
</feature>
<dbReference type="InterPro" id="IPR032362">
    <property type="entry name" value="Ferlin_C"/>
</dbReference>
<dbReference type="CDD" id="cd04017">
    <property type="entry name" value="C2D_Ferlin"/>
    <property type="match status" value="1"/>
</dbReference>
<keyword evidence="5" id="KW-0106">Calcium</keyword>
<keyword evidence="6 9" id="KW-1133">Transmembrane helix</keyword>
<evidence type="ECO:0000313" key="11">
    <source>
        <dbReference type="Proteomes" id="UP000694553"/>
    </source>
</evidence>
<dbReference type="GO" id="GO:0046872">
    <property type="term" value="F:metal ion binding"/>
    <property type="evidence" value="ECO:0007669"/>
    <property type="project" value="UniProtKB-KW"/>
</dbReference>
<evidence type="ECO:0000256" key="7">
    <source>
        <dbReference type="ARBA" id="ARBA00023136"/>
    </source>
</evidence>
<accession>A0A8C3E056</accession>
<dbReference type="InterPro" id="IPR037724">
    <property type="entry name" value="C2E_Ferlin"/>
</dbReference>
<evidence type="ECO:0000256" key="6">
    <source>
        <dbReference type="ARBA" id="ARBA00022989"/>
    </source>
</evidence>
<dbReference type="InterPro" id="IPR037721">
    <property type="entry name" value="Ferlin"/>
</dbReference>
<dbReference type="CDD" id="cd08374">
    <property type="entry name" value="C2F_Ferlin"/>
    <property type="match status" value="1"/>
</dbReference>
<accession>A0A8U7MTY4</accession>
<comment type="subcellular location">
    <subcellularLocation>
        <location evidence="1">Membrane</location>
        <topology evidence="1">Single-pass membrane protein</topology>
    </subcellularLocation>
</comment>
<gene>
    <name evidence="10" type="primary">LOC116452499</name>
</gene>